<name>A0AA85AGG1_9TREM</name>
<protein>
    <recommendedName>
        <fullName evidence="3">CCHC-type domain-containing protein</fullName>
    </recommendedName>
</protein>
<dbReference type="SUPFAM" id="SSF57756">
    <property type="entry name" value="Retrovirus zinc finger-like domains"/>
    <property type="match status" value="1"/>
</dbReference>
<proteinExistence type="predicted"/>
<evidence type="ECO:0000259" key="3">
    <source>
        <dbReference type="PROSITE" id="PS50158"/>
    </source>
</evidence>
<feature type="region of interest" description="Disordered" evidence="2">
    <location>
        <begin position="725"/>
        <end position="751"/>
    </location>
</feature>
<dbReference type="Pfam" id="PF00098">
    <property type="entry name" value="zf-CCHC"/>
    <property type="match status" value="1"/>
</dbReference>
<reference evidence="5" key="1">
    <citation type="submission" date="2023-11" db="UniProtKB">
        <authorList>
            <consortium name="WormBaseParasite"/>
        </authorList>
    </citation>
    <scope>IDENTIFICATION</scope>
</reference>
<dbReference type="InterPro" id="IPR058599">
    <property type="entry name" value="PHAT_Smg/ZCCHC2-like"/>
</dbReference>
<dbReference type="GO" id="GO:0003676">
    <property type="term" value="F:nucleic acid binding"/>
    <property type="evidence" value="ECO:0007669"/>
    <property type="project" value="InterPro"/>
</dbReference>
<sequence length="1637" mass="180265">MSTGQLIANMRPIEYISKGFKTYLNRDKSFVSIFVDAKERVTKGNVMVCYYDSQLDPSHFRLIQASVPEVLKWFSDLSASKRVEFVCGLLQLSTPPELRFYGSCLEEIARQDYESLHDSEIQANAPMENYGVLTLYNTVPLNSGISTLVTPISIPIPPSFIILNNNPTLRSKLIISLSLLNSTNIPAATSYFEMLMADESDTHSPNDLQISTTMFKTSSLVKCKSSKSGSVSSDDSDDELSSVDILRTINPQVLDEIMLIYTLAAFHPAFSFDQRQRLYKRLSIVKALSDHSVKIAQLANQYKDPNKHVLSGWEKPPRKSQSPSNYKHHSCLNFPARSNVPLCPAPRQCRLHGDQSSINQDSNNNLSTKYSHCGYLLCHCSRCHHRGSVTRSLRRHSLPSDCLRFCGYDSDENNKELISIINPSAVDMHFNNKSDTLDVSSVTSSQTDSSSISRPDDSLESTSRRRHDAFGRFDAIIITTTTTTVTTTASSNQKSNDEHYPRTTRCFSCRGYDSQTCNGELSTHDSDLNYLKEVHLWLKNPNRSVTIGDQFNSPNTISTKSSISLSTLSDNIHTSFSSVLSNSQSTSKLQVSDVVDPLLLTKNDNHNDNNKSSCLEQALPASIYDNRLDLSADCQSISELCINTTRTLTASDGPSVYKDLVRSSEEFTSCSPPINLSSMNNPMYSSSSTSNRRVIATTSSSDFRFGAEKCSKTISDFCPLFPKRHSSGSSPISTPPSEESSSDSTALKASSPEYWTPKGASRYIRGIYTPYQSYSQTFRPVVNHSRESQVKNTSSSSRLSQASHSMVASQSSSVSKRKSYNQFTLEDFPSLSTLRSMVNAESSNVSTKHKTSNENYNSFNSHINHSCNNNNDNNNACTRQLPITSTTFPASSCESPNSVQNSQLDFDKLPVVSNYMIHGENDNTVVRSIPSNSTDNIQLEPTVFSSNSSNSLPTMITNSTTCSHISVLPRVTTSTTITTTTSVCTACTATTSSNNFSISPHYWMLPEGPIPILPSTLYSPYLLPTSTILENFQSMQRLPMLYQWTVQSADTSNNSINCINNVCASFIPYLSPCVGIFATNSVNNNNNSDDDTQCAKMNIPEISTIYHSSQESDNDEHDNNDDHEHNDIENKKKIKGLDSPLHSTSTTDASINNNNHNIEVTTNITPLETTSSSICNSQLELLHKGLFSQPYILLPSYPPTPIPSTTTNILPYSTSNMYVNTLNSCGIVQNSPVCQASITITTICNNNNSGIDLITNSNNLLTNHQLNTTMMKQLYDERNLTENKKIKVSNDTNICPISHEKTFNGINVTGNSTTSPSFVTTDTTILTTNLNINRIHSSNRLIPHQSYGSNRTDIITTEETQKNPPVNTVENCDCPDSTISSKPYPLWSTNETVCNPTWFYPRFPGRPDSSNGLPSSTSASQRTYPTRGYSPMNFNNSVLPRGYAQPQIASSFYYTQHPGLTLVPNSVSSHSPFIGSVPNPNMHFQQPHPLYGLVPSSSSTSGASLNGYPGIPMASTNSIKSNISSIGQSSVASVDPIPTAALLQNALIQIPNVPLLQNFVLHPSLHPTYPPPIPNIPANCANNPAMTISSWSSINGPRIVSCYNCGQPGHKANVCPSRWSSQQLSENVFSLNCAPRK</sequence>
<feature type="compositionally biased region" description="Low complexity" evidence="2">
    <location>
        <begin position="727"/>
        <end position="751"/>
    </location>
</feature>
<feature type="compositionally biased region" description="Polar residues" evidence="2">
    <location>
        <begin position="1408"/>
        <end position="1424"/>
    </location>
</feature>
<dbReference type="InterPro" id="IPR042344">
    <property type="entry name" value="ZCCHC14"/>
</dbReference>
<dbReference type="WBParaSite" id="SMRG1_83480.1">
    <property type="protein sequence ID" value="SMRG1_83480.1"/>
    <property type="gene ID" value="SMRG1_83480"/>
</dbReference>
<organism evidence="4 5">
    <name type="scientific">Schistosoma margrebowiei</name>
    <dbReference type="NCBI Taxonomy" id="48269"/>
    <lineage>
        <taxon>Eukaryota</taxon>
        <taxon>Metazoa</taxon>
        <taxon>Spiralia</taxon>
        <taxon>Lophotrochozoa</taxon>
        <taxon>Platyhelminthes</taxon>
        <taxon>Trematoda</taxon>
        <taxon>Digenea</taxon>
        <taxon>Strigeidida</taxon>
        <taxon>Schistosomatoidea</taxon>
        <taxon>Schistosomatidae</taxon>
        <taxon>Schistosoma</taxon>
    </lineage>
</organism>
<feature type="compositionally biased region" description="Low complexity" evidence="2">
    <location>
        <begin position="438"/>
        <end position="453"/>
    </location>
</feature>
<keyword evidence="1" id="KW-0863">Zinc-finger</keyword>
<feature type="region of interest" description="Disordered" evidence="2">
    <location>
        <begin position="1108"/>
        <end position="1154"/>
    </location>
</feature>
<dbReference type="Gene3D" id="4.10.60.10">
    <property type="entry name" value="Zinc finger, CCHC-type"/>
    <property type="match status" value="1"/>
</dbReference>
<feature type="domain" description="CCHC-type" evidence="3">
    <location>
        <begin position="1602"/>
        <end position="1617"/>
    </location>
</feature>
<feature type="region of interest" description="Disordered" evidence="2">
    <location>
        <begin position="438"/>
        <end position="464"/>
    </location>
</feature>
<dbReference type="PANTHER" id="PTHR16195:SF16">
    <property type="entry name" value="ZINC FINGER CCHC DOMAIN-CONTAINING PROTEIN 14"/>
    <property type="match status" value="1"/>
</dbReference>
<dbReference type="PANTHER" id="PTHR16195">
    <property type="entry name" value="ZINC FINGER CCHC DOMAIN CONTAINING PROTEIN"/>
    <property type="match status" value="1"/>
</dbReference>
<dbReference type="InterPro" id="IPR057327">
    <property type="entry name" value="Vts1_dom"/>
</dbReference>
<dbReference type="PROSITE" id="PS50158">
    <property type="entry name" value="ZF_CCHC"/>
    <property type="match status" value="1"/>
</dbReference>
<evidence type="ECO:0000256" key="2">
    <source>
        <dbReference type="SAM" id="MobiDB-lite"/>
    </source>
</evidence>
<feature type="region of interest" description="Disordered" evidence="2">
    <location>
        <begin position="1407"/>
        <end position="1431"/>
    </location>
</feature>
<accession>A0AA85AGG1</accession>
<feature type="region of interest" description="Disordered" evidence="2">
    <location>
        <begin position="783"/>
        <end position="816"/>
    </location>
</feature>
<feature type="compositionally biased region" description="Basic and acidic residues" evidence="2">
    <location>
        <begin position="1120"/>
        <end position="1131"/>
    </location>
</feature>
<keyword evidence="1" id="KW-0862">Zinc</keyword>
<evidence type="ECO:0000313" key="4">
    <source>
        <dbReference type="Proteomes" id="UP000050790"/>
    </source>
</evidence>
<evidence type="ECO:0000256" key="1">
    <source>
        <dbReference type="PROSITE-ProRule" id="PRU00047"/>
    </source>
</evidence>
<dbReference type="InterPro" id="IPR036875">
    <property type="entry name" value="Znf_CCHC_sf"/>
</dbReference>
<feature type="compositionally biased region" description="Low complexity" evidence="2">
    <location>
        <begin position="794"/>
        <end position="814"/>
    </location>
</feature>
<dbReference type="GO" id="GO:0008270">
    <property type="term" value="F:zinc ion binding"/>
    <property type="evidence" value="ECO:0007669"/>
    <property type="project" value="UniProtKB-KW"/>
</dbReference>
<dbReference type="Pfam" id="PF25479">
    <property type="entry name" value="Vts1"/>
    <property type="match status" value="1"/>
</dbReference>
<dbReference type="Proteomes" id="UP000050790">
    <property type="component" value="Unassembled WGS sequence"/>
</dbReference>
<dbReference type="SMART" id="SM00343">
    <property type="entry name" value="ZnF_C2HC"/>
    <property type="match status" value="1"/>
</dbReference>
<dbReference type="InterPro" id="IPR001878">
    <property type="entry name" value="Znf_CCHC"/>
</dbReference>
<feature type="compositionally biased region" description="Polar residues" evidence="2">
    <location>
        <begin position="1141"/>
        <end position="1150"/>
    </location>
</feature>
<keyword evidence="1" id="KW-0479">Metal-binding</keyword>
<evidence type="ECO:0000313" key="5">
    <source>
        <dbReference type="WBParaSite" id="SMRG1_83480.1"/>
    </source>
</evidence>
<dbReference type="Pfam" id="PF26034">
    <property type="entry name" value="PHAT_SMAUG"/>
    <property type="match status" value="1"/>
</dbReference>